<dbReference type="Proteomes" id="UP001331761">
    <property type="component" value="Unassembled WGS sequence"/>
</dbReference>
<protein>
    <submittedName>
        <fullName evidence="1">Uncharacterized protein</fullName>
    </submittedName>
</protein>
<feature type="non-terminal residue" evidence="1">
    <location>
        <position position="57"/>
    </location>
</feature>
<evidence type="ECO:0000313" key="2">
    <source>
        <dbReference type="Proteomes" id="UP001331761"/>
    </source>
</evidence>
<accession>A0AAN8IVQ4</accession>
<organism evidence="1 2">
    <name type="scientific">Trichostrongylus colubriformis</name>
    <name type="common">Black scour worm</name>
    <dbReference type="NCBI Taxonomy" id="6319"/>
    <lineage>
        <taxon>Eukaryota</taxon>
        <taxon>Metazoa</taxon>
        <taxon>Ecdysozoa</taxon>
        <taxon>Nematoda</taxon>
        <taxon>Chromadorea</taxon>
        <taxon>Rhabditida</taxon>
        <taxon>Rhabditina</taxon>
        <taxon>Rhabditomorpha</taxon>
        <taxon>Strongyloidea</taxon>
        <taxon>Trichostrongylidae</taxon>
        <taxon>Trichostrongylus</taxon>
    </lineage>
</organism>
<comment type="caution">
    <text evidence="1">The sequence shown here is derived from an EMBL/GenBank/DDBJ whole genome shotgun (WGS) entry which is preliminary data.</text>
</comment>
<dbReference type="AlphaFoldDB" id="A0AAN8IVQ4"/>
<dbReference type="EMBL" id="WIXE01001613">
    <property type="protein sequence ID" value="KAK5985533.1"/>
    <property type="molecule type" value="Genomic_DNA"/>
</dbReference>
<name>A0AAN8IVQ4_TRICO</name>
<gene>
    <name evidence="1" type="ORF">GCK32_021368</name>
</gene>
<reference evidence="1 2" key="1">
    <citation type="submission" date="2019-10" db="EMBL/GenBank/DDBJ databases">
        <title>Assembly and Annotation for the nematode Trichostrongylus colubriformis.</title>
        <authorList>
            <person name="Martin J."/>
        </authorList>
    </citation>
    <scope>NUCLEOTIDE SEQUENCE [LARGE SCALE GENOMIC DNA]</scope>
    <source>
        <strain evidence="1">G859</strain>
        <tissue evidence="1">Whole worm</tissue>
    </source>
</reference>
<evidence type="ECO:0000313" key="1">
    <source>
        <dbReference type="EMBL" id="KAK5985533.1"/>
    </source>
</evidence>
<sequence>MEQNTRTIQEVLSTSRVDADANYSNKIQETLLEEAQANAGDWPVELTVQECPRLLKK</sequence>
<keyword evidence="2" id="KW-1185">Reference proteome</keyword>
<proteinExistence type="predicted"/>